<accession>A0A3D0KGY8</accession>
<reference evidence="2" key="1">
    <citation type="journal article" date="2018" name="Nat. Biotechnol.">
        <title>A standardized bacterial taxonomy based on genome phylogeny substantially revises the tree of life.</title>
        <authorList>
            <person name="Parks D.H."/>
            <person name="Chuvochina M."/>
            <person name="Waite D.W."/>
            <person name="Rinke C."/>
            <person name="Skarshewski A."/>
            <person name="Chaumeil P.A."/>
            <person name="Hugenholtz P."/>
        </authorList>
    </citation>
    <scope>NUCLEOTIDE SEQUENCE [LARGE SCALE GENOMIC DNA]</scope>
    <source>
        <strain evidence="2">UBA11284</strain>
    </source>
</reference>
<name>A0A3D0KGY8_9GAMM</name>
<keyword evidence="1" id="KW-0472">Membrane</keyword>
<keyword evidence="1" id="KW-1133">Transmembrane helix</keyword>
<keyword evidence="1" id="KW-0812">Transmembrane</keyword>
<sequence length="127" mass="13697">MNKYETAIHDVGDFGTNLLVAMLSLNVFWTSSIALLGISIGSAMLLLSYLGTVIVLARRRKGEDRRWEHSARDALATMFGRLAVAVLVAFIAGLVALTIQGFTLAGVLHALLMLGSLIFWLFDVGCG</sequence>
<evidence type="ECO:0000256" key="1">
    <source>
        <dbReference type="SAM" id="Phobius"/>
    </source>
</evidence>
<dbReference type="AlphaFoldDB" id="A0A3D0KGY8"/>
<protein>
    <submittedName>
        <fullName evidence="2">Uncharacterized protein</fullName>
    </submittedName>
</protein>
<evidence type="ECO:0000313" key="2">
    <source>
        <dbReference type="EMBL" id="HCA02803.1"/>
    </source>
</evidence>
<feature type="non-terminal residue" evidence="2">
    <location>
        <position position="127"/>
    </location>
</feature>
<comment type="caution">
    <text evidence="2">The sequence shown here is derived from an EMBL/GenBank/DDBJ whole genome shotgun (WGS) entry which is preliminary data.</text>
</comment>
<gene>
    <name evidence="2" type="ORF">DEO68_11610</name>
</gene>
<organism evidence="2">
    <name type="scientific">Halomonas campaniensis</name>
    <dbReference type="NCBI Taxonomy" id="213554"/>
    <lineage>
        <taxon>Bacteria</taxon>
        <taxon>Pseudomonadati</taxon>
        <taxon>Pseudomonadota</taxon>
        <taxon>Gammaproteobacteria</taxon>
        <taxon>Oceanospirillales</taxon>
        <taxon>Halomonadaceae</taxon>
        <taxon>Halomonas</taxon>
    </lineage>
</organism>
<feature type="transmembrane region" description="Helical" evidence="1">
    <location>
        <begin position="78"/>
        <end position="96"/>
    </location>
</feature>
<feature type="transmembrane region" description="Helical" evidence="1">
    <location>
        <begin position="27"/>
        <end position="57"/>
    </location>
</feature>
<proteinExistence type="predicted"/>
<feature type="transmembrane region" description="Helical" evidence="1">
    <location>
        <begin position="102"/>
        <end position="122"/>
    </location>
</feature>
<dbReference type="EMBL" id="DOTR01000060">
    <property type="protein sequence ID" value="HCA02803.1"/>
    <property type="molecule type" value="Genomic_DNA"/>
</dbReference>